<gene>
    <name evidence="2" type="ORF">V5799_032651</name>
</gene>
<name>A0AAQ4DQK0_AMBAM</name>
<dbReference type="AlphaFoldDB" id="A0AAQ4DQK0"/>
<evidence type="ECO:0000313" key="3">
    <source>
        <dbReference type="Proteomes" id="UP001321473"/>
    </source>
</evidence>
<evidence type="ECO:0000313" key="2">
    <source>
        <dbReference type="EMBL" id="KAK8764740.1"/>
    </source>
</evidence>
<accession>A0AAQ4DQK0</accession>
<comment type="caution">
    <text evidence="2">The sequence shown here is derived from an EMBL/GenBank/DDBJ whole genome shotgun (WGS) entry which is preliminary data.</text>
</comment>
<sequence>MDNTMLILCEALPNGSPVEDLRHSNGSSNLGDSDEHHDGSHRKQSTNHFPAATKNISKMALHCHANLIRFVHLSVTGHLTATLNDCCEVVTHPEQHPLVRRGGQLLVNSMRSPWFTVAKALLYPNPAY</sequence>
<organism evidence="2 3">
    <name type="scientific">Amblyomma americanum</name>
    <name type="common">Lone star tick</name>
    <dbReference type="NCBI Taxonomy" id="6943"/>
    <lineage>
        <taxon>Eukaryota</taxon>
        <taxon>Metazoa</taxon>
        <taxon>Ecdysozoa</taxon>
        <taxon>Arthropoda</taxon>
        <taxon>Chelicerata</taxon>
        <taxon>Arachnida</taxon>
        <taxon>Acari</taxon>
        <taxon>Parasitiformes</taxon>
        <taxon>Ixodida</taxon>
        <taxon>Ixodoidea</taxon>
        <taxon>Ixodidae</taxon>
        <taxon>Amblyomminae</taxon>
        <taxon>Amblyomma</taxon>
    </lineage>
</organism>
<dbReference type="EMBL" id="JARKHS020028054">
    <property type="protein sequence ID" value="KAK8764740.1"/>
    <property type="molecule type" value="Genomic_DNA"/>
</dbReference>
<evidence type="ECO:0000256" key="1">
    <source>
        <dbReference type="SAM" id="MobiDB-lite"/>
    </source>
</evidence>
<proteinExistence type="predicted"/>
<dbReference type="Proteomes" id="UP001321473">
    <property type="component" value="Unassembled WGS sequence"/>
</dbReference>
<feature type="region of interest" description="Disordered" evidence="1">
    <location>
        <begin position="17"/>
        <end position="47"/>
    </location>
</feature>
<protein>
    <submittedName>
        <fullName evidence="2">Uncharacterized protein</fullName>
    </submittedName>
</protein>
<keyword evidence="3" id="KW-1185">Reference proteome</keyword>
<reference evidence="2 3" key="1">
    <citation type="journal article" date="2023" name="Arcadia Sci">
        <title>De novo assembly of a long-read Amblyomma americanum tick genome.</title>
        <authorList>
            <person name="Chou S."/>
            <person name="Poskanzer K.E."/>
            <person name="Rollins M."/>
            <person name="Thuy-Boun P.S."/>
        </authorList>
    </citation>
    <scope>NUCLEOTIDE SEQUENCE [LARGE SCALE GENOMIC DNA]</scope>
    <source>
        <strain evidence="2">F_SG_1</strain>
        <tissue evidence="2">Salivary glands</tissue>
    </source>
</reference>